<dbReference type="GeneID" id="26906966"/>
<dbReference type="OrthoDB" id="26525at2759"/>
<dbReference type="PROSITE" id="PS00018">
    <property type="entry name" value="EF_HAND_1"/>
    <property type="match status" value="1"/>
</dbReference>
<sequence length="611" mass="67534">MFVLRIAGDVLGLKRNVEVTFPRRPSLQQICTVAETILPLQGRHDRRPWHPPGPLDGSTTGNFSLPSVDLQRLRHHTSSVGDYIVESIAFINPATRQWEEVYSASQLTPGAQVYCFCPLQHHHVAVVQPKESASPSVRHGTHSSITFSLRETLPVVTGVRDKWVNADRPGAIPEPQERLVWDCTATTPLNSAAAQKTPRRGSGVRADQSFSACVSPSNSRNLSRVLDDDTAATAAAAFSPHRVPLASRCYTSNSPSAIQPSYLLRRESAEPRLSGRICRRSDLNSSGPMDNRRLNSENSRLSLIRNFQSKRDNSPLTYFSDPYSFNRSNSPVTSLRRNRQRSLETSAEFGDRNSYKHVRSASSALLLSGNGENRYARLGERLSLLFDVLVHLDKQEAGSERHYLLLRDFYLLSSYVSSCSSTGTAGRESGSAVPPCPMSLTAELASQFGLSWDDVLRSADQDRDGCIAYREWIAYGIEHPDVIQLLCQGVCRLPLHVNEALKRLRLQSESRHANQSTSPLPSPSDHDFQGGKVKSKQSSPPCGGASYPCRLHSVRSSERVHRLAAAGAEAQHTCVVFGGRCEACRELAAQSAEERLLWAAQRTPFVNTLRQ</sequence>
<dbReference type="InterPro" id="IPR018247">
    <property type="entry name" value="EF_Hand_1_Ca_BS"/>
</dbReference>
<name>A0A0N0DTS3_LEPPY</name>
<evidence type="ECO:0000313" key="3">
    <source>
        <dbReference type="Proteomes" id="UP000037923"/>
    </source>
</evidence>
<feature type="region of interest" description="Disordered" evidence="1">
    <location>
        <begin position="508"/>
        <end position="544"/>
    </location>
</feature>
<dbReference type="Proteomes" id="UP000037923">
    <property type="component" value="Unassembled WGS sequence"/>
</dbReference>
<organism evidence="2 3">
    <name type="scientific">Leptomonas pyrrhocoris</name>
    <name type="common">Firebug parasite</name>
    <dbReference type="NCBI Taxonomy" id="157538"/>
    <lineage>
        <taxon>Eukaryota</taxon>
        <taxon>Discoba</taxon>
        <taxon>Euglenozoa</taxon>
        <taxon>Kinetoplastea</taxon>
        <taxon>Metakinetoplastina</taxon>
        <taxon>Trypanosomatida</taxon>
        <taxon>Trypanosomatidae</taxon>
        <taxon>Leishmaniinae</taxon>
        <taxon>Leptomonas</taxon>
    </lineage>
</organism>
<gene>
    <name evidence="2" type="ORF">ABB37_06680</name>
</gene>
<dbReference type="RefSeq" id="XP_015656330.1">
    <property type="nucleotide sequence ID" value="XM_015805037.1"/>
</dbReference>
<evidence type="ECO:0000313" key="2">
    <source>
        <dbReference type="EMBL" id="KPA77891.1"/>
    </source>
</evidence>
<evidence type="ECO:0008006" key="4">
    <source>
        <dbReference type="Google" id="ProtNLM"/>
    </source>
</evidence>
<protein>
    <recommendedName>
        <fullName evidence="4">EF-hand domain-containing protein</fullName>
    </recommendedName>
</protein>
<dbReference type="OMA" id="CIAYREW"/>
<dbReference type="AlphaFoldDB" id="A0A0N0DTS3"/>
<dbReference type="VEuPathDB" id="TriTrypDB:LpyrH10_15_0900"/>
<accession>A0A0N0DTS3</accession>
<reference evidence="2 3" key="1">
    <citation type="submission" date="2015-07" db="EMBL/GenBank/DDBJ databases">
        <title>High-quality genome of monoxenous trypanosomatid Leptomonas pyrrhocoris.</title>
        <authorList>
            <person name="Flegontov P."/>
            <person name="Butenko A."/>
            <person name="Firsov S."/>
            <person name="Vlcek C."/>
            <person name="Logacheva M.D."/>
            <person name="Field M."/>
            <person name="Filatov D."/>
            <person name="Flegontova O."/>
            <person name="Gerasimov E."/>
            <person name="Jackson A.P."/>
            <person name="Kelly S."/>
            <person name="Opperdoes F."/>
            <person name="O'Reilly A."/>
            <person name="Votypka J."/>
            <person name="Yurchenko V."/>
            <person name="Lukes J."/>
        </authorList>
    </citation>
    <scope>NUCLEOTIDE SEQUENCE [LARGE SCALE GENOMIC DNA]</scope>
    <source>
        <strain evidence="2">H10</strain>
    </source>
</reference>
<proteinExistence type="predicted"/>
<dbReference type="EMBL" id="LGTL01000015">
    <property type="protein sequence ID" value="KPA77891.1"/>
    <property type="molecule type" value="Genomic_DNA"/>
</dbReference>
<evidence type="ECO:0000256" key="1">
    <source>
        <dbReference type="SAM" id="MobiDB-lite"/>
    </source>
</evidence>
<comment type="caution">
    <text evidence="2">The sequence shown here is derived from an EMBL/GenBank/DDBJ whole genome shotgun (WGS) entry which is preliminary data.</text>
</comment>
<dbReference type="Gene3D" id="3.10.20.650">
    <property type="match status" value="1"/>
</dbReference>
<keyword evidence="3" id="KW-1185">Reference proteome</keyword>